<dbReference type="EMBL" id="JAGMUU010000001">
    <property type="protein sequence ID" value="KAH7162668.1"/>
    <property type="molecule type" value="Genomic_DNA"/>
</dbReference>
<feature type="compositionally biased region" description="Basic and acidic residues" evidence="1">
    <location>
        <begin position="62"/>
        <end position="74"/>
    </location>
</feature>
<keyword evidence="3" id="KW-1185">Reference proteome</keyword>
<evidence type="ECO:0000313" key="3">
    <source>
        <dbReference type="Proteomes" id="UP000717696"/>
    </source>
</evidence>
<dbReference type="AlphaFoldDB" id="A0A9P9JEK0"/>
<gene>
    <name evidence="2" type="ORF">B0J13DRAFT_633721</name>
</gene>
<name>A0A9P9JEK0_9HYPO</name>
<sequence>MPTSNRSYKEILRRLNQSVDALRIGIEHQFSHHDQRRRDDHHMWLQRDFHPGLTILDVSGKCSDKEPQPKREPPDDTLEETVDNKRRRFCDEDEDPGDEVTVAEDAHMAQRKPEEKIIFEAIPGRTIQSMGKYLDTYECNVQDLRLVCKDFGSTVRRSLWFRVREDGTTQLTRLDPINDEPMIATLLFEDFPQEAPGNRDHPLLRGWKQPMLPVKKLNCLQEMFVNREGEAFERESFTDEGFYVSLFLTLFKPSVGREIFPHLERAMLFILDEIHSLSRMWGSDLLQMRIDWSSINMSIRRWEKPLNRATPSRRCFRCLT</sequence>
<comment type="caution">
    <text evidence="2">The sequence shown here is derived from an EMBL/GenBank/DDBJ whole genome shotgun (WGS) entry which is preliminary data.</text>
</comment>
<protein>
    <submittedName>
        <fullName evidence="2">Uncharacterized protein</fullName>
    </submittedName>
</protein>
<dbReference type="Proteomes" id="UP000717696">
    <property type="component" value="Unassembled WGS sequence"/>
</dbReference>
<organism evidence="2 3">
    <name type="scientific">Dactylonectria estremocensis</name>
    <dbReference type="NCBI Taxonomy" id="1079267"/>
    <lineage>
        <taxon>Eukaryota</taxon>
        <taxon>Fungi</taxon>
        <taxon>Dikarya</taxon>
        <taxon>Ascomycota</taxon>
        <taxon>Pezizomycotina</taxon>
        <taxon>Sordariomycetes</taxon>
        <taxon>Hypocreomycetidae</taxon>
        <taxon>Hypocreales</taxon>
        <taxon>Nectriaceae</taxon>
        <taxon>Dactylonectria</taxon>
    </lineage>
</organism>
<reference evidence="2" key="1">
    <citation type="journal article" date="2021" name="Nat. Commun.">
        <title>Genetic determinants of endophytism in the Arabidopsis root mycobiome.</title>
        <authorList>
            <person name="Mesny F."/>
            <person name="Miyauchi S."/>
            <person name="Thiergart T."/>
            <person name="Pickel B."/>
            <person name="Atanasova L."/>
            <person name="Karlsson M."/>
            <person name="Huettel B."/>
            <person name="Barry K.W."/>
            <person name="Haridas S."/>
            <person name="Chen C."/>
            <person name="Bauer D."/>
            <person name="Andreopoulos W."/>
            <person name="Pangilinan J."/>
            <person name="LaButti K."/>
            <person name="Riley R."/>
            <person name="Lipzen A."/>
            <person name="Clum A."/>
            <person name="Drula E."/>
            <person name="Henrissat B."/>
            <person name="Kohler A."/>
            <person name="Grigoriev I.V."/>
            <person name="Martin F.M."/>
            <person name="Hacquard S."/>
        </authorList>
    </citation>
    <scope>NUCLEOTIDE SEQUENCE</scope>
    <source>
        <strain evidence="2">MPI-CAGE-AT-0021</strain>
    </source>
</reference>
<evidence type="ECO:0000313" key="2">
    <source>
        <dbReference type="EMBL" id="KAH7162668.1"/>
    </source>
</evidence>
<accession>A0A9P9JEK0</accession>
<feature type="region of interest" description="Disordered" evidence="1">
    <location>
        <begin position="56"/>
        <end position="80"/>
    </location>
</feature>
<evidence type="ECO:0000256" key="1">
    <source>
        <dbReference type="SAM" id="MobiDB-lite"/>
    </source>
</evidence>
<proteinExistence type="predicted"/>